<sequence length="102" mass="11335">MKAWTRLDFARVCAMLDFDSTLPKYLVVLVPRDDGSETPCRVDVEYEWVSAKCLACRSLGHPTTGCPSTKCPVKPLVTVFVYKLAAPSAPPSKEQYKPVEID</sequence>
<comment type="caution">
    <text evidence="1">The sequence shown here is derived from an EMBL/GenBank/DDBJ whole genome shotgun (WGS) entry which is preliminary data.</text>
</comment>
<dbReference type="AlphaFoldDB" id="A0AAW2Q1U5"/>
<protein>
    <submittedName>
        <fullName evidence="1">Uncharacterized protein</fullName>
    </submittedName>
</protein>
<reference evidence="1" key="1">
    <citation type="submission" date="2020-06" db="EMBL/GenBank/DDBJ databases">
        <authorList>
            <person name="Li T."/>
            <person name="Hu X."/>
            <person name="Zhang T."/>
            <person name="Song X."/>
            <person name="Zhang H."/>
            <person name="Dai N."/>
            <person name="Sheng W."/>
            <person name="Hou X."/>
            <person name="Wei L."/>
        </authorList>
    </citation>
    <scope>NUCLEOTIDE SEQUENCE</scope>
    <source>
        <strain evidence="1">G02</strain>
        <tissue evidence="1">Leaf</tissue>
    </source>
</reference>
<evidence type="ECO:0000313" key="1">
    <source>
        <dbReference type="EMBL" id="KAL0361667.1"/>
    </source>
</evidence>
<proteinExistence type="predicted"/>
<reference evidence="1" key="2">
    <citation type="journal article" date="2024" name="Plant">
        <title>Genomic evolution and insights into agronomic trait innovations of Sesamum species.</title>
        <authorList>
            <person name="Miao H."/>
            <person name="Wang L."/>
            <person name="Qu L."/>
            <person name="Liu H."/>
            <person name="Sun Y."/>
            <person name="Le M."/>
            <person name="Wang Q."/>
            <person name="Wei S."/>
            <person name="Zheng Y."/>
            <person name="Lin W."/>
            <person name="Duan Y."/>
            <person name="Cao H."/>
            <person name="Xiong S."/>
            <person name="Wang X."/>
            <person name="Wei L."/>
            <person name="Li C."/>
            <person name="Ma Q."/>
            <person name="Ju M."/>
            <person name="Zhao R."/>
            <person name="Li G."/>
            <person name="Mu C."/>
            <person name="Tian Q."/>
            <person name="Mei H."/>
            <person name="Zhang T."/>
            <person name="Gao T."/>
            <person name="Zhang H."/>
        </authorList>
    </citation>
    <scope>NUCLEOTIDE SEQUENCE</scope>
    <source>
        <strain evidence="1">G02</strain>
    </source>
</reference>
<name>A0AAW2Q1U5_SESRA</name>
<accession>A0AAW2Q1U5</accession>
<gene>
    <name evidence="1" type="ORF">Sradi_3851200</name>
</gene>
<organism evidence="1">
    <name type="scientific">Sesamum radiatum</name>
    <name type="common">Black benniseed</name>
    <dbReference type="NCBI Taxonomy" id="300843"/>
    <lineage>
        <taxon>Eukaryota</taxon>
        <taxon>Viridiplantae</taxon>
        <taxon>Streptophyta</taxon>
        <taxon>Embryophyta</taxon>
        <taxon>Tracheophyta</taxon>
        <taxon>Spermatophyta</taxon>
        <taxon>Magnoliopsida</taxon>
        <taxon>eudicotyledons</taxon>
        <taxon>Gunneridae</taxon>
        <taxon>Pentapetalae</taxon>
        <taxon>asterids</taxon>
        <taxon>lamiids</taxon>
        <taxon>Lamiales</taxon>
        <taxon>Pedaliaceae</taxon>
        <taxon>Sesamum</taxon>
    </lineage>
</organism>
<dbReference type="EMBL" id="JACGWJ010000016">
    <property type="protein sequence ID" value="KAL0361667.1"/>
    <property type="molecule type" value="Genomic_DNA"/>
</dbReference>